<dbReference type="RefSeq" id="WP_048641942.1">
    <property type="nucleotide sequence ID" value="NZ_CAXBGM010000005.1"/>
</dbReference>
<dbReference type="InterPro" id="IPR003594">
    <property type="entry name" value="HATPase_dom"/>
</dbReference>
<evidence type="ECO:0000313" key="4">
    <source>
        <dbReference type="Proteomes" id="UP000036520"/>
    </source>
</evidence>
<dbReference type="GO" id="GO:0005524">
    <property type="term" value="F:ATP binding"/>
    <property type="evidence" value="ECO:0007669"/>
    <property type="project" value="UniProtKB-KW"/>
</dbReference>
<dbReference type="InterPro" id="IPR036890">
    <property type="entry name" value="HATPase_C_sf"/>
</dbReference>
<keyword evidence="4" id="KW-1185">Reference proteome</keyword>
<dbReference type="SUPFAM" id="SSF55874">
    <property type="entry name" value="ATPase domain of HSP90 chaperone/DNA topoisomerase II/histidine kinase"/>
    <property type="match status" value="1"/>
</dbReference>
<dbReference type="GO" id="GO:0004674">
    <property type="term" value="F:protein serine/threonine kinase activity"/>
    <property type="evidence" value="ECO:0007669"/>
    <property type="project" value="UniProtKB-KW"/>
</dbReference>
<dbReference type="STRING" id="320787.CA2015_2206"/>
<organism evidence="3 4">
    <name type="scientific">Cyclobacterium amurskyense</name>
    <dbReference type="NCBI Taxonomy" id="320787"/>
    <lineage>
        <taxon>Bacteria</taxon>
        <taxon>Pseudomonadati</taxon>
        <taxon>Bacteroidota</taxon>
        <taxon>Cytophagia</taxon>
        <taxon>Cytophagales</taxon>
        <taxon>Cyclobacteriaceae</taxon>
        <taxon>Cyclobacterium</taxon>
    </lineage>
</organism>
<keyword evidence="1" id="KW-0808">Transferase</keyword>
<keyword evidence="3" id="KW-0067">ATP-binding</keyword>
<dbReference type="CDD" id="cd16936">
    <property type="entry name" value="HATPase_RsbW-like"/>
    <property type="match status" value="1"/>
</dbReference>
<dbReference type="Proteomes" id="UP000036520">
    <property type="component" value="Chromosome"/>
</dbReference>
<dbReference type="Pfam" id="PF13581">
    <property type="entry name" value="HATPase_c_2"/>
    <property type="match status" value="1"/>
</dbReference>
<reference evidence="3 4" key="1">
    <citation type="submission" date="2015-07" db="EMBL/GenBank/DDBJ databases">
        <authorList>
            <person name="Kim K.M."/>
        </authorList>
    </citation>
    <scope>NUCLEOTIDE SEQUENCE [LARGE SCALE GENOMIC DNA]</scope>
    <source>
        <strain evidence="3 4">KCTC 12363</strain>
    </source>
</reference>
<protein>
    <submittedName>
        <fullName evidence="3">ATP-binding region ATPase domain protein</fullName>
    </submittedName>
</protein>
<sequence length="138" mass="15834">MKHELKLFCEKSRLAELRTFMSKILAPTHLNDVSQNQLILAVEEVCANLIIHSHDCDPHSFILLKVSINTDNIIFEITDSGKAFNLIEYKSPEVNSVMKERRKGGLGLLLVRKIMDKIEFETNHSKNTCRLIKKLNSK</sequence>
<keyword evidence="3" id="KW-0547">Nucleotide-binding</keyword>
<keyword evidence="1" id="KW-0418">Kinase</keyword>
<dbReference type="EMBL" id="CP012040">
    <property type="protein sequence ID" value="AKP51627.1"/>
    <property type="molecule type" value="Genomic_DNA"/>
</dbReference>
<dbReference type="Gene3D" id="3.30.565.10">
    <property type="entry name" value="Histidine kinase-like ATPase, C-terminal domain"/>
    <property type="match status" value="1"/>
</dbReference>
<evidence type="ECO:0000313" key="3">
    <source>
        <dbReference type="EMBL" id="AKP51627.1"/>
    </source>
</evidence>
<dbReference type="OrthoDB" id="9792240at2"/>
<dbReference type="AlphaFoldDB" id="A0A0H4PTH4"/>
<evidence type="ECO:0000256" key="1">
    <source>
        <dbReference type="ARBA" id="ARBA00022527"/>
    </source>
</evidence>
<dbReference type="KEGG" id="camu:CA2015_2206"/>
<dbReference type="PANTHER" id="PTHR35526">
    <property type="entry name" value="ANTI-SIGMA-F FACTOR RSBW-RELATED"/>
    <property type="match status" value="1"/>
</dbReference>
<evidence type="ECO:0000259" key="2">
    <source>
        <dbReference type="Pfam" id="PF13581"/>
    </source>
</evidence>
<proteinExistence type="predicted"/>
<dbReference type="PANTHER" id="PTHR35526:SF3">
    <property type="entry name" value="ANTI-SIGMA-F FACTOR RSBW"/>
    <property type="match status" value="1"/>
</dbReference>
<name>A0A0H4PTH4_9BACT</name>
<gene>
    <name evidence="3" type="ORF">CA2015_2206</name>
</gene>
<feature type="domain" description="Histidine kinase/HSP90-like ATPase" evidence="2">
    <location>
        <begin position="12"/>
        <end position="133"/>
    </location>
</feature>
<accession>A0A0H4PTH4</accession>
<keyword evidence="1" id="KW-0723">Serine/threonine-protein kinase</keyword>
<dbReference type="InterPro" id="IPR050267">
    <property type="entry name" value="Anti-sigma-factor_SerPK"/>
</dbReference>